<dbReference type="Proteomes" id="UP001500621">
    <property type="component" value="Unassembled WGS sequence"/>
</dbReference>
<sequence>MNPLDNPRIRTVVRSAVLAVNTPLARRRAASAVADLPRPIKLEIGGLTQRPGWLITNVNATTRHYLDATAPWPFEDGSLELVYADNMIEHVPLEAGRVMFAEAFRCLRPGGVIRLVTPDLRKHVELYLAGAPSVDGEVGTFYRSLGLTVAHPVDLVRVPIASFGHHTGYLYDVATLSAELERAGFTGAKEWDLSESSHPALRDLDKRTDEGGAQMAVEATR</sequence>
<dbReference type="RefSeq" id="WP_345262685.1">
    <property type="nucleotide sequence ID" value="NZ_BAABIM010000001.1"/>
</dbReference>
<dbReference type="InterPro" id="IPR029063">
    <property type="entry name" value="SAM-dependent_MTases_sf"/>
</dbReference>
<dbReference type="Pfam" id="PF08241">
    <property type="entry name" value="Methyltransf_11"/>
    <property type="match status" value="1"/>
</dbReference>
<proteinExistence type="predicted"/>
<accession>A0ABP8VWP2</accession>
<keyword evidence="4" id="KW-1185">Reference proteome</keyword>
<feature type="compositionally biased region" description="Basic and acidic residues" evidence="1">
    <location>
        <begin position="200"/>
        <end position="210"/>
    </location>
</feature>
<feature type="region of interest" description="Disordered" evidence="1">
    <location>
        <begin position="191"/>
        <end position="221"/>
    </location>
</feature>
<evidence type="ECO:0000259" key="2">
    <source>
        <dbReference type="Pfam" id="PF08241"/>
    </source>
</evidence>
<dbReference type="Gene3D" id="3.40.50.150">
    <property type="entry name" value="Vaccinia Virus protein VP39"/>
    <property type="match status" value="1"/>
</dbReference>
<evidence type="ECO:0000313" key="3">
    <source>
        <dbReference type="EMBL" id="GAA4672686.1"/>
    </source>
</evidence>
<reference evidence="4" key="1">
    <citation type="journal article" date="2019" name="Int. J. Syst. Evol. Microbiol.">
        <title>The Global Catalogue of Microorganisms (GCM) 10K type strain sequencing project: providing services to taxonomists for standard genome sequencing and annotation.</title>
        <authorList>
            <consortium name="The Broad Institute Genomics Platform"/>
            <consortium name="The Broad Institute Genome Sequencing Center for Infectious Disease"/>
            <person name="Wu L."/>
            <person name="Ma J."/>
        </authorList>
    </citation>
    <scope>NUCLEOTIDE SEQUENCE [LARGE SCALE GENOMIC DNA]</scope>
    <source>
        <strain evidence="4">JCM 18127</strain>
    </source>
</reference>
<evidence type="ECO:0000256" key="1">
    <source>
        <dbReference type="SAM" id="MobiDB-lite"/>
    </source>
</evidence>
<dbReference type="EMBL" id="BAABIM010000001">
    <property type="protein sequence ID" value="GAA4672686.1"/>
    <property type="molecule type" value="Genomic_DNA"/>
</dbReference>
<feature type="domain" description="Methyltransferase type 11" evidence="2">
    <location>
        <begin position="67"/>
        <end position="113"/>
    </location>
</feature>
<protein>
    <recommendedName>
        <fullName evidence="2">Methyltransferase type 11 domain-containing protein</fullName>
    </recommendedName>
</protein>
<evidence type="ECO:0000313" key="4">
    <source>
        <dbReference type="Proteomes" id="UP001500621"/>
    </source>
</evidence>
<dbReference type="SUPFAM" id="SSF53335">
    <property type="entry name" value="S-adenosyl-L-methionine-dependent methyltransferases"/>
    <property type="match status" value="1"/>
</dbReference>
<gene>
    <name evidence="3" type="ORF">GCM10023226_06990</name>
</gene>
<organism evidence="3 4">
    <name type="scientific">Nocardioides nanhaiensis</name>
    <dbReference type="NCBI Taxonomy" id="1476871"/>
    <lineage>
        <taxon>Bacteria</taxon>
        <taxon>Bacillati</taxon>
        <taxon>Actinomycetota</taxon>
        <taxon>Actinomycetes</taxon>
        <taxon>Propionibacteriales</taxon>
        <taxon>Nocardioidaceae</taxon>
        <taxon>Nocardioides</taxon>
    </lineage>
</organism>
<dbReference type="InterPro" id="IPR013216">
    <property type="entry name" value="Methyltransf_11"/>
</dbReference>
<name>A0ABP8VWP2_9ACTN</name>
<comment type="caution">
    <text evidence="3">The sequence shown here is derived from an EMBL/GenBank/DDBJ whole genome shotgun (WGS) entry which is preliminary data.</text>
</comment>